<name>A0A6A6WD41_9PEZI</name>
<dbReference type="GeneID" id="54483433"/>
<feature type="compositionally biased region" description="Low complexity" evidence="2">
    <location>
        <begin position="668"/>
        <end position="677"/>
    </location>
</feature>
<evidence type="ECO:0000256" key="2">
    <source>
        <dbReference type="SAM" id="MobiDB-lite"/>
    </source>
</evidence>
<dbReference type="InterPro" id="IPR050148">
    <property type="entry name" value="Terpene_synthase-like"/>
</dbReference>
<dbReference type="GO" id="GO:0000287">
    <property type="term" value="F:magnesium ion binding"/>
    <property type="evidence" value="ECO:0007669"/>
    <property type="project" value="TreeGrafter"/>
</dbReference>
<dbReference type="EMBL" id="ML996569">
    <property type="protein sequence ID" value="KAF2759880.1"/>
    <property type="molecule type" value="Genomic_DNA"/>
</dbReference>
<reference evidence="3" key="1">
    <citation type="journal article" date="2020" name="Stud. Mycol.">
        <title>101 Dothideomycetes genomes: a test case for predicting lifestyles and emergence of pathogens.</title>
        <authorList>
            <person name="Haridas S."/>
            <person name="Albert R."/>
            <person name="Binder M."/>
            <person name="Bloem J."/>
            <person name="Labutti K."/>
            <person name="Salamov A."/>
            <person name="Andreopoulos B."/>
            <person name="Baker S."/>
            <person name="Barry K."/>
            <person name="Bills G."/>
            <person name="Bluhm B."/>
            <person name="Cannon C."/>
            <person name="Castanera R."/>
            <person name="Culley D."/>
            <person name="Daum C."/>
            <person name="Ezra D."/>
            <person name="Gonzalez J."/>
            <person name="Henrissat B."/>
            <person name="Kuo A."/>
            <person name="Liang C."/>
            <person name="Lipzen A."/>
            <person name="Lutzoni F."/>
            <person name="Magnuson J."/>
            <person name="Mondo S."/>
            <person name="Nolan M."/>
            <person name="Ohm R."/>
            <person name="Pangilinan J."/>
            <person name="Park H.-J."/>
            <person name="Ramirez L."/>
            <person name="Alfaro M."/>
            <person name="Sun H."/>
            <person name="Tritt A."/>
            <person name="Yoshinaga Y."/>
            <person name="Zwiers L.-H."/>
            <person name="Turgeon B."/>
            <person name="Goodwin S."/>
            <person name="Spatafora J."/>
            <person name="Crous P."/>
            <person name="Grigoriev I."/>
        </authorList>
    </citation>
    <scope>NUCLEOTIDE SEQUENCE</scope>
    <source>
        <strain evidence="3">CBS 121739</strain>
    </source>
</reference>
<evidence type="ECO:0000313" key="4">
    <source>
        <dbReference type="Proteomes" id="UP000799437"/>
    </source>
</evidence>
<dbReference type="GO" id="GO:0016102">
    <property type="term" value="P:diterpenoid biosynthetic process"/>
    <property type="evidence" value="ECO:0007669"/>
    <property type="project" value="TreeGrafter"/>
</dbReference>
<dbReference type="PANTHER" id="PTHR31739:SF25">
    <property type="entry name" value="(E,E)-GERANYLLINALOOL SYNTHASE"/>
    <property type="match status" value="1"/>
</dbReference>
<gene>
    <name evidence="3" type="ORF">EJ05DRAFT_450935</name>
</gene>
<dbReference type="PANTHER" id="PTHR31739">
    <property type="entry name" value="ENT-COPALYL DIPHOSPHATE SYNTHASE, CHLOROPLASTIC"/>
    <property type="match status" value="1"/>
</dbReference>
<dbReference type="Proteomes" id="UP000799437">
    <property type="component" value="Unassembled WGS sequence"/>
</dbReference>
<feature type="non-terminal residue" evidence="3">
    <location>
        <position position="927"/>
    </location>
</feature>
<dbReference type="Gene3D" id="1.50.10.20">
    <property type="match status" value="1"/>
</dbReference>
<organism evidence="3 4">
    <name type="scientific">Pseudovirgaria hyperparasitica</name>
    <dbReference type="NCBI Taxonomy" id="470096"/>
    <lineage>
        <taxon>Eukaryota</taxon>
        <taxon>Fungi</taxon>
        <taxon>Dikarya</taxon>
        <taxon>Ascomycota</taxon>
        <taxon>Pezizomycotina</taxon>
        <taxon>Dothideomycetes</taxon>
        <taxon>Dothideomycetes incertae sedis</taxon>
        <taxon>Acrospermales</taxon>
        <taxon>Acrospermaceae</taxon>
        <taxon>Pseudovirgaria</taxon>
    </lineage>
</organism>
<dbReference type="InterPro" id="IPR008930">
    <property type="entry name" value="Terpenoid_cyclase/PrenylTrfase"/>
</dbReference>
<keyword evidence="4" id="KW-1185">Reference proteome</keyword>
<dbReference type="Gene3D" id="1.50.10.160">
    <property type="match status" value="1"/>
</dbReference>
<proteinExistence type="inferred from homology"/>
<dbReference type="OrthoDB" id="2343925at2759"/>
<dbReference type="RefSeq" id="XP_033602331.1">
    <property type="nucleotide sequence ID" value="XM_033742379.1"/>
</dbReference>
<sequence length="927" mass="101758">MTSRGNASELVDALASASKHGKPIGSMSSAIYDTAWVSMVRKASCDGDPQYLFPEAFDFLLSSQKGCGSWEDGGSETDGILNTLAGLLALYHHNKHDERFRGDEDLLQRITPSRTWLELALTTWQVEKADQVGLEMIVPAIAKKLAEEGVDLPIPDSLLQLHVQKMGKFDPAVLYGAQQTTVLHSLEAFQGVIDFDNVAHHVVHGSMLGSPSSTAAYLMNATKWDDGAESYLRVALVDGAGKGNGSFPSAFPSTYFEMSWVLTTLLESGLTVQDLGEDNVMYLADVLQDGLDRNGGCLGYGPGFLEDADDTAKAVLLLQLVGRQPPVSALIERFGTDSLFRTYSSERNPSFSANCNVLLALISDADASQHVAEINSIVSSLCDAWTGSLPKDKWNISPYYSTMLLAIVFVKLLQHPVAATLESRLTSRIPQILLNMARLTIVTQDSDGSWEGGKAEVSAYAILALCHMARLDYMESTLRGCQAIVQGRHFLDSLIGTNVKPDKIWIEKVTYSSPSLQTVYLVAASVASETASIPVTPTLPAQLGMEKMAKFFSKLPAFAKTNPTLIKLAIVEASHYTKKLESVQHDIFPRQTAMKGGYLTYIPVTWLASNMTTNALDASQLWTMMHISLLNYQVDEYMESVIDTLSPTDRARVRHSIRQICHTPDLSHTPPTDTPTQQHDEPPKHSPAYGTRPIDTPTPSDSDSDSGTSDTLVEITTVLTAYTSHFFNHPTVLRSPASAQTRLRREMDAFLQAHMEQIEDNARFRSADTGSERRYAASKTYHTWVSTTSANHTSCPVSFWFYGCLIGTAGRDVYGGARAGYYAEAGMRHLATLCRQYNDFGSVGRDREEGNVNSVDFPEFWDGEGGWEEGRAKGDLFALTGYERECMEGALGRLGEEVEAGEMEKVDLFVRVTDLYGQIYVARDIGS</sequence>
<dbReference type="SUPFAM" id="SSF48239">
    <property type="entry name" value="Terpenoid cyclases/Protein prenyltransferases"/>
    <property type="match status" value="1"/>
</dbReference>
<feature type="region of interest" description="Disordered" evidence="2">
    <location>
        <begin position="660"/>
        <end position="709"/>
    </location>
</feature>
<dbReference type="AlphaFoldDB" id="A0A6A6WD41"/>
<accession>A0A6A6WD41</accession>
<evidence type="ECO:0000313" key="3">
    <source>
        <dbReference type="EMBL" id="KAF2759880.1"/>
    </source>
</evidence>
<dbReference type="GO" id="GO:0010333">
    <property type="term" value="F:terpene synthase activity"/>
    <property type="evidence" value="ECO:0007669"/>
    <property type="project" value="InterPro"/>
</dbReference>
<protein>
    <submittedName>
        <fullName evidence="3">Ent-kaurene synthase</fullName>
    </submittedName>
</protein>
<feature type="compositionally biased region" description="Low complexity" evidence="2">
    <location>
        <begin position="691"/>
        <end position="709"/>
    </location>
</feature>
<comment type="similarity">
    <text evidence="1">Belongs to the terpene synthase family.</text>
</comment>
<evidence type="ECO:0000256" key="1">
    <source>
        <dbReference type="ARBA" id="ARBA00006333"/>
    </source>
</evidence>